<keyword evidence="4" id="KW-0802">TPR repeat</keyword>
<feature type="transmembrane region" description="Helical" evidence="7">
    <location>
        <begin position="349"/>
        <end position="372"/>
    </location>
</feature>
<dbReference type="InterPro" id="IPR019734">
    <property type="entry name" value="TPR_rpt"/>
</dbReference>
<name>A0AAX1MZU3_9BACT</name>
<evidence type="ECO:0000256" key="6">
    <source>
        <dbReference type="SAM" id="Coils"/>
    </source>
</evidence>
<dbReference type="InterPro" id="IPR051476">
    <property type="entry name" value="Bac_ResReg_Asp_Phosphatase"/>
</dbReference>
<dbReference type="GO" id="GO:0003677">
    <property type="term" value="F:DNA binding"/>
    <property type="evidence" value="ECO:0007669"/>
    <property type="project" value="InterPro"/>
</dbReference>
<dbReference type="EMBL" id="CP076132">
    <property type="protein sequence ID" value="QWG00854.1"/>
    <property type="molecule type" value="Genomic_DNA"/>
</dbReference>
<keyword evidence="2" id="KW-0963">Cytoplasm</keyword>
<dbReference type="SUPFAM" id="SSF48452">
    <property type="entry name" value="TPR-like"/>
    <property type="match status" value="1"/>
</dbReference>
<reference evidence="8 9" key="1">
    <citation type="submission" date="2021-05" db="EMBL/GenBank/DDBJ databases">
        <title>Comparative genomic studies on the polysaccharide-degrading batcterial strains of the Flammeovirga genus.</title>
        <authorList>
            <person name="Zewei F."/>
            <person name="Zheng Z."/>
            <person name="Yu L."/>
            <person name="Ruyue G."/>
            <person name="Yanhong M."/>
            <person name="Yuanyuan C."/>
            <person name="Jingyan G."/>
            <person name="Wenjun H."/>
        </authorList>
    </citation>
    <scope>NUCLEOTIDE SEQUENCE [LARGE SCALE GENOMIC DNA]</scope>
    <source>
        <strain evidence="8 9">NBRC:100898</strain>
    </source>
</reference>
<dbReference type="GO" id="GO:0006355">
    <property type="term" value="P:regulation of DNA-templated transcription"/>
    <property type="evidence" value="ECO:0007669"/>
    <property type="project" value="InterPro"/>
</dbReference>
<dbReference type="SMART" id="SM00028">
    <property type="entry name" value="TPR"/>
    <property type="match status" value="4"/>
</dbReference>
<gene>
    <name evidence="8" type="ORF">KMW28_14455</name>
</gene>
<keyword evidence="6" id="KW-0175">Coiled coil</keyword>
<dbReference type="PANTHER" id="PTHR46630:SF1">
    <property type="entry name" value="TETRATRICOPEPTIDE REPEAT PROTEIN 29"/>
    <property type="match status" value="1"/>
</dbReference>
<evidence type="ECO:0000256" key="1">
    <source>
        <dbReference type="ARBA" id="ARBA00004496"/>
    </source>
</evidence>
<organism evidence="8 9">
    <name type="scientific">Flammeovirga yaeyamensis</name>
    <dbReference type="NCBI Taxonomy" id="367791"/>
    <lineage>
        <taxon>Bacteria</taxon>
        <taxon>Pseudomonadati</taxon>
        <taxon>Bacteroidota</taxon>
        <taxon>Cytophagia</taxon>
        <taxon>Cytophagales</taxon>
        <taxon>Flammeovirgaceae</taxon>
        <taxon>Flammeovirga</taxon>
    </lineage>
</organism>
<dbReference type="RefSeq" id="WP_169665182.1">
    <property type="nucleotide sequence ID" value="NZ_CP076132.1"/>
</dbReference>
<keyword evidence="3" id="KW-0677">Repeat</keyword>
<dbReference type="SUPFAM" id="SSF46894">
    <property type="entry name" value="C-terminal effector domain of the bipartite response regulators"/>
    <property type="match status" value="1"/>
</dbReference>
<dbReference type="Gene3D" id="1.25.40.10">
    <property type="entry name" value="Tetratricopeptide repeat domain"/>
    <property type="match status" value="2"/>
</dbReference>
<evidence type="ECO:0000256" key="2">
    <source>
        <dbReference type="ARBA" id="ARBA00022490"/>
    </source>
</evidence>
<dbReference type="KEGG" id="fya:KMW28_14455"/>
<evidence type="ECO:0000256" key="3">
    <source>
        <dbReference type="ARBA" id="ARBA00022737"/>
    </source>
</evidence>
<dbReference type="AlphaFoldDB" id="A0AAX1MZU3"/>
<dbReference type="Pfam" id="PF13181">
    <property type="entry name" value="TPR_8"/>
    <property type="match status" value="1"/>
</dbReference>
<keyword evidence="9" id="KW-1185">Reference proteome</keyword>
<evidence type="ECO:0000313" key="8">
    <source>
        <dbReference type="EMBL" id="QWG00854.1"/>
    </source>
</evidence>
<protein>
    <submittedName>
        <fullName evidence="8">Tetratricopeptide repeat protein</fullName>
    </submittedName>
</protein>
<feature type="coiled-coil region" evidence="6">
    <location>
        <begin position="379"/>
        <end position="411"/>
    </location>
</feature>
<comment type="similarity">
    <text evidence="5">Belongs to the Rap family.</text>
</comment>
<evidence type="ECO:0000256" key="7">
    <source>
        <dbReference type="SAM" id="Phobius"/>
    </source>
</evidence>
<comment type="subcellular location">
    <subcellularLocation>
        <location evidence="1">Cytoplasm</location>
    </subcellularLocation>
</comment>
<accession>A0AAX1MZU3</accession>
<evidence type="ECO:0000256" key="4">
    <source>
        <dbReference type="ARBA" id="ARBA00022803"/>
    </source>
</evidence>
<keyword evidence="7" id="KW-0472">Membrane</keyword>
<proteinExistence type="inferred from homology"/>
<keyword evidence="7" id="KW-1133">Transmembrane helix</keyword>
<sequence>MNLLSNTISGRGYLLIGFIILSHLTFGKVEKYPELTTVQKYFSQSKMTSDLDSSLFWLDKALTALDSDNEENDSLRAEICRYGFNISLKVGLLSKGVGYSFEALQLYEQQERWQEYLSTLNQVAIAYFKTKHYDLSLEKYQEIESFLEHHKDDKSIKYDLILGSIYNNIGVIYDHRSDNDQALSFYGKSVHHSKIAGDKKNLSNVYINMAKIYEVENDELLAEGMFLKAYELRKQLNDEYLLAKIYGHLGYFYLSTNQLDSSEDYLKKCLLLSDKLEAKEIMMNAYQYLSELEEIKGHPQIAFDYYKEFKAISDEILQNDASEELLLTAQKYKFEKREAVLLLENQKSMYLISIIALFSAVLITLFFALWMIRRGKHINDLLKAEHLALENDHLNLEKKNLEDSLEFKNKELTTNVMYLMKKNELINDVSERLIALRPSVEKKDQKKIYKIISELQSAKDSDVWEEFEAHFSSVHNEFYDVLNQKFPNLTPSEKKLCAFLRLNLTSKEICTITRKSPNSLHVARSRLRKKLGLDHSDINLHTFLENIY</sequence>
<evidence type="ECO:0000313" key="9">
    <source>
        <dbReference type="Proteomes" id="UP000678679"/>
    </source>
</evidence>
<dbReference type="Proteomes" id="UP000678679">
    <property type="component" value="Chromosome 1"/>
</dbReference>
<dbReference type="PANTHER" id="PTHR46630">
    <property type="entry name" value="TETRATRICOPEPTIDE REPEAT PROTEIN 29"/>
    <property type="match status" value="1"/>
</dbReference>
<keyword evidence="7" id="KW-0812">Transmembrane</keyword>
<dbReference type="InterPro" id="IPR011990">
    <property type="entry name" value="TPR-like_helical_dom_sf"/>
</dbReference>
<evidence type="ECO:0000256" key="5">
    <source>
        <dbReference type="ARBA" id="ARBA00038253"/>
    </source>
</evidence>
<dbReference type="InterPro" id="IPR016032">
    <property type="entry name" value="Sig_transdc_resp-reg_C-effctor"/>
</dbReference>
<dbReference type="GO" id="GO:0005737">
    <property type="term" value="C:cytoplasm"/>
    <property type="evidence" value="ECO:0007669"/>
    <property type="project" value="UniProtKB-SubCell"/>
</dbReference>